<feature type="transmembrane region" description="Helical" evidence="1">
    <location>
        <begin position="37"/>
        <end position="59"/>
    </location>
</feature>
<feature type="transmembrane region" description="Helical" evidence="1">
    <location>
        <begin position="100"/>
        <end position="119"/>
    </location>
</feature>
<organism evidence="2 3">
    <name type="scientific">Angiostrongylus costaricensis</name>
    <name type="common">Nematode worm</name>
    <dbReference type="NCBI Taxonomy" id="334426"/>
    <lineage>
        <taxon>Eukaryota</taxon>
        <taxon>Metazoa</taxon>
        <taxon>Ecdysozoa</taxon>
        <taxon>Nematoda</taxon>
        <taxon>Chromadorea</taxon>
        <taxon>Rhabditida</taxon>
        <taxon>Rhabditina</taxon>
        <taxon>Rhabditomorpha</taxon>
        <taxon>Strongyloidea</taxon>
        <taxon>Metastrongylidae</taxon>
        <taxon>Angiostrongylus</taxon>
    </lineage>
</organism>
<dbReference type="AlphaFoldDB" id="A0A3P7HYQ9"/>
<evidence type="ECO:0000313" key="2">
    <source>
        <dbReference type="EMBL" id="VDM58634.1"/>
    </source>
</evidence>
<keyword evidence="3" id="KW-1185">Reference proteome</keyword>
<keyword evidence="1" id="KW-0812">Transmembrane</keyword>
<accession>A0A3P7HYQ9</accession>
<keyword evidence="1" id="KW-0472">Membrane</keyword>
<name>A0A3P7HYQ9_ANGCS</name>
<gene>
    <name evidence="2" type="ORF">ACOC_LOCUS7049</name>
</gene>
<evidence type="ECO:0000256" key="1">
    <source>
        <dbReference type="SAM" id="Phobius"/>
    </source>
</evidence>
<protein>
    <submittedName>
        <fullName evidence="2">Uncharacterized protein</fullName>
    </submittedName>
</protein>
<dbReference type="Proteomes" id="UP000267027">
    <property type="component" value="Unassembled WGS sequence"/>
</dbReference>
<sequence>MVELNCDIKSFRLLRCYVFYRARQREVRRCEKLGSKFILVSFINCLVVLFCVAFSTGWTSRLAPVIGLIFNLACLVFIGGAITTLFVWKLNEMSLPKRCIFMLVFMMLSIITGVMFAVAPTICDSFSKYGCFESYYSPALKVAAVCYIYLNSFTNPLYS</sequence>
<evidence type="ECO:0000313" key="3">
    <source>
        <dbReference type="Proteomes" id="UP000267027"/>
    </source>
</evidence>
<dbReference type="OrthoDB" id="5858019at2759"/>
<feature type="transmembrane region" description="Helical" evidence="1">
    <location>
        <begin position="65"/>
        <end position="88"/>
    </location>
</feature>
<dbReference type="EMBL" id="UYYA01004000">
    <property type="protein sequence ID" value="VDM58634.1"/>
    <property type="molecule type" value="Genomic_DNA"/>
</dbReference>
<keyword evidence="1" id="KW-1133">Transmembrane helix</keyword>
<reference evidence="2 3" key="1">
    <citation type="submission" date="2018-11" db="EMBL/GenBank/DDBJ databases">
        <authorList>
            <consortium name="Pathogen Informatics"/>
        </authorList>
    </citation>
    <scope>NUCLEOTIDE SEQUENCE [LARGE SCALE GENOMIC DNA]</scope>
    <source>
        <strain evidence="2 3">Costa Rica</strain>
    </source>
</reference>
<proteinExistence type="predicted"/>